<dbReference type="OrthoDB" id="9781415at2"/>
<dbReference type="InterPro" id="IPR013078">
    <property type="entry name" value="His_Pase_superF_clade-1"/>
</dbReference>
<dbReference type="RefSeq" id="WP_138458447.1">
    <property type="nucleotide sequence ID" value="NZ_VBUU01000036.1"/>
</dbReference>
<dbReference type="PANTHER" id="PTHR48100">
    <property type="entry name" value="BROAD-SPECIFICITY PHOSPHATASE YOR283W-RELATED"/>
    <property type="match status" value="1"/>
</dbReference>
<reference evidence="1 2" key="1">
    <citation type="submission" date="2019-05" db="EMBL/GenBank/DDBJ databases">
        <title>Genomes sequences of two Nocardia cyriacigeorgica environmental isolates, type strains Nocardia asteroides ATCC 19247 and Nocardia cyriacigeorgica DSM 44484.</title>
        <authorList>
            <person name="Vautrin F."/>
            <person name="Bergeron E."/>
            <person name="Dubost A."/>
            <person name="Abrouk D."/>
            <person name="Rodriguez Nava V."/>
            <person name="Pujic P."/>
        </authorList>
    </citation>
    <scope>NUCLEOTIDE SEQUENCE [LARGE SCALE GENOMIC DNA]</scope>
    <source>
        <strain evidence="1 2">EML 1456</strain>
    </source>
</reference>
<dbReference type="InterPro" id="IPR050275">
    <property type="entry name" value="PGM_Phosphatase"/>
</dbReference>
<dbReference type="Gene3D" id="3.40.50.1240">
    <property type="entry name" value="Phosphoglycerate mutase-like"/>
    <property type="match status" value="1"/>
</dbReference>
<comment type="caution">
    <text evidence="1">The sequence shown here is derived from an EMBL/GenBank/DDBJ whole genome shotgun (WGS) entry which is preliminary data.</text>
</comment>
<dbReference type="Proteomes" id="UP000308349">
    <property type="component" value="Unassembled WGS sequence"/>
</dbReference>
<dbReference type="InterPro" id="IPR029033">
    <property type="entry name" value="His_PPase_superfam"/>
</dbReference>
<organism evidence="1 2">
    <name type="scientific">Nocardia cyriacigeorgica</name>
    <dbReference type="NCBI Taxonomy" id="135487"/>
    <lineage>
        <taxon>Bacteria</taxon>
        <taxon>Bacillati</taxon>
        <taxon>Actinomycetota</taxon>
        <taxon>Actinomycetes</taxon>
        <taxon>Mycobacteriales</taxon>
        <taxon>Nocardiaceae</taxon>
        <taxon>Nocardia</taxon>
    </lineage>
</organism>
<sequence>MRPTVLLVRHADAGIPRADGPDDHHRALTSSGRDAARQLVPELLALGPTAVVSSPYLRAVQTVAPIAQAAGLAVRTDPALREWDSGIPPAPDYARWYAQSWAQPEMARPGGESLRQLSARAVSALNRWADGTCGPLVVGSHGTFIACALAGYGIAGIGWPFVRAMPMPAIYRLGFGPGGAVVVAGPGL</sequence>
<gene>
    <name evidence="1" type="ORF">FEK35_25880</name>
</gene>
<dbReference type="AlphaFoldDB" id="A0A5R8P6U0"/>
<dbReference type="SMART" id="SM00855">
    <property type="entry name" value="PGAM"/>
    <property type="match status" value="1"/>
</dbReference>
<proteinExistence type="predicted"/>
<dbReference type="GO" id="GO:0016791">
    <property type="term" value="F:phosphatase activity"/>
    <property type="evidence" value="ECO:0007669"/>
    <property type="project" value="TreeGrafter"/>
</dbReference>
<protein>
    <submittedName>
        <fullName evidence="1">Histidine phosphatase family protein</fullName>
    </submittedName>
</protein>
<dbReference type="Pfam" id="PF00300">
    <property type="entry name" value="His_Phos_1"/>
    <property type="match status" value="1"/>
</dbReference>
<dbReference type="SUPFAM" id="SSF53254">
    <property type="entry name" value="Phosphoglycerate mutase-like"/>
    <property type="match status" value="1"/>
</dbReference>
<name>A0A5R8P6U0_9NOCA</name>
<dbReference type="EMBL" id="VBUU01000036">
    <property type="protein sequence ID" value="TLF98179.1"/>
    <property type="molecule type" value="Genomic_DNA"/>
</dbReference>
<dbReference type="CDD" id="cd07067">
    <property type="entry name" value="HP_PGM_like"/>
    <property type="match status" value="1"/>
</dbReference>
<evidence type="ECO:0000313" key="1">
    <source>
        <dbReference type="EMBL" id="TLF98179.1"/>
    </source>
</evidence>
<accession>A0A5R8P6U0</accession>
<evidence type="ECO:0000313" key="2">
    <source>
        <dbReference type="Proteomes" id="UP000308349"/>
    </source>
</evidence>